<dbReference type="EMBL" id="FPBP01000025">
    <property type="protein sequence ID" value="SFU98291.1"/>
    <property type="molecule type" value="Genomic_DNA"/>
</dbReference>
<organism evidence="1 2">
    <name type="scientific">Halomonas korlensis</name>
    <dbReference type="NCBI Taxonomy" id="463301"/>
    <lineage>
        <taxon>Bacteria</taxon>
        <taxon>Pseudomonadati</taxon>
        <taxon>Pseudomonadota</taxon>
        <taxon>Gammaproteobacteria</taxon>
        <taxon>Oceanospirillales</taxon>
        <taxon>Halomonadaceae</taxon>
        <taxon>Halomonas</taxon>
    </lineage>
</organism>
<gene>
    <name evidence="1" type="ORF">SAMN04487955_1256</name>
</gene>
<keyword evidence="2" id="KW-1185">Reference proteome</keyword>
<sequence>MDKAVIDVIREKEQLPDSMMDSEIAREYKGTYTAARAAVSLDHKPLDQVLADAMGKVFPFMKKKK</sequence>
<name>A0A1I7KLM7_9GAMM</name>
<dbReference type="Proteomes" id="UP000198693">
    <property type="component" value="Unassembled WGS sequence"/>
</dbReference>
<dbReference type="AlphaFoldDB" id="A0A1I7KLM7"/>
<reference evidence="2" key="1">
    <citation type="submission" date="2016-10" db="EMBL/GenBank/DDBJ databases">
        <authorList>
            <person name="Varghese N."/>
            <person name="Submissions S."/>
        </authorList>
    </citation>
    <scope>NUCLEOTIDE SEQUENCE [LARGE SCALE GENOMIC DNA]</scope>
    <source>
        <strain evidence="2">CGMCC 1.6981</strain>
    </source>
</reference>
<dbReference type="RefSeq" id="WP_089797768.1">
    <property type="nucleotide sequence ID" value="NZ_FPBP01000025.1"/>
</dbReference>
<evidence type="ECO:0000313" key="1">
    <source>
        <dbReference type="EMBL" id="SFU98291.1"/>
    </source>
</evidence>
<proteinExistence type="predicted"/>
<evidence type="ECO:0000313" key="2">
    <source>
        <dbReference type="Proteomes" id="UP000198693"/>
    </source>
</evidence>
<protein>
    <submittedName>
        <fullName evidence="1">Uncharacterized protein</fullName>
    </submittedName>
</protein>
<accession>A0A1I7KLM7</accession>
<dbReference type="OrthoDB" id="6169399at2"/>